<keyword evidence="1" id="KW-0812">Transmembrane</keyword>
<proteinExistence type="predicted"/>
<feature type="transmembrane region" description="Helical" evidence="1">
    <location>
        <begin position="89"/>
        <end position="108"/>
    </location>
</feature>
<reference evidence="2 3" key="1">
    <citation type="submission" date="2011-07" db="EMBL/GenBank/DDBJ databases">
        <title>The complete genome of chromosome of Emticicia oligotrophica DSM 17448.</title>
        <authorList>
            <consortium name="US DOE Joint Genome Institute (JGI-PGF)"/>
            <person name="Lucas S."/>
            <person name="Han J."/>
            <person name="Lapidus A."/>
            <person name="Bruce D."/>
            <person name="Goodwin L."/>
            <person name="Pitluck S."/>
            <person name="Peters L."/>
            <person name="Kyrpides N."/>
            <person name="Mavromatis K."/>
            <person name="Ivanova N."/>
            <person name="Ovchinnikova G."/>
            <person name="Teshima H."/>
            <person name="Detter J.C."/>
            <person name="Tapia R."/>
            <person name="Han C."/>
            <person name="Land M."/>
            <person name="Hauser L."/>
            <person name="Markowitz V."/>
            <person name="Cheng J.-F."/>
            <person name="Hugenholtz P."/>
            <person name="Woyke T."/>
            <person name="Wu D."/>
            <person name="Tindall B."/>
            <person name="Pomrenke H."/>
            <person name="Brambilla E."/>
            <person name="Klenk H.-P."/>
            <person name="Eisen J.A."/>
        </authorList>
    </citation>
    <scope>NUCLEOTIDE SEQUENCE [LARGE SCALE GENOMIC DNA]</scope>
    <source>
        <strain evidence="2 3">DSM 17448</strain>
    </source>
</reference>
<dbReference type="EMBL" id="CP002961">
    <property type="protein sequence ID" value="AFK03997.1"/>
    <property type="molecule type" value="Genomic_DNA"/>
</dbReference>
<evidence type="ECO:0000313" key="3">
    <source>
        <dbReference type="Proteomes" id="UP000002875"/>
    </source>
</evidence>
<evidence type="ECO:0000256" key="1">
    <source>
        <dbReference type="SAM" id="Phobius"/>
    </source>
</evidence>
<protein>
    <recommendedName>
        <fullName evidence="4">Lysoplasmalogenase</fullName>
    </recommendedName>
</protein>
<keyword evidence="1" id="KW-1133">Transmembrane helix</keyword>
<name>A0ABM5N3S8_EMTOG</name>
<sequence>MTLFDLVTYSIWLSGGIGIFYFRRMNPSSLNVLVIFQIIAIISDIFLIYILPKEKGNFIKIFYSSLKPIEYAVFVYIYNRNISKKSFKFYYFVFSILLIFSFSVYTLLFLLSKKSAANNVIILEGILCIILVMLYFRDILSSKEIISLPKEPLFLIAIGIFLYFSGNIVATGFYHQLKMKSPDLAKSLYKLMNHLLLIFQYLMFAFAYYVANKMKLNE</sequence>
<organism evidence="2 3">
    <name type="scientific">Emticicia oligotrophica (strain DSM 17448 / CIP 109782 / MTCC 6937 / GPTSA100-15)</name>
    <dbReference type="NCBI Taxonomy" id="929562"/>
    <lineage>
        <taxon>Bacteria</taxon>
        <taxon>Pseudomonadati</taxon>
        <taxon>Bacteroidota</taxon>
        <taxon>Cytophagia</taxon>
        <taxon>Cytophagales</taxon>
        <taxon>Leadbetterellaceae</taxon>
        <taxon>Emticicia</taxon>
    </lineage>
</organism>
<evidence type="ECO:0008006" key="4">
    <source>
        <dbReference type="Google" id="ProtNLM"/>
    </source>
</evidence>
<evidence type="ECO:0000313" key="2">
    <source>
        <dbReference type="EMBL" id="AFK03997.1"/>
    </source>
</evidence>
<feature type="transmembrane region" description="Helical" evidence="1">
    <location>
        <begin position="6"/>
        <end position="23"/>
    </location>
</feature>
<feature type="transmembrane region" description="Helical" evidence="1">
    <location>
        <begin position="30"/>
        <end position="52"/>
    </location>
</feature>
<accession>A0ABM5N3S8</accession>
<feature type="transmembrane region" description="Helical" evidence="1">
    <location>
        <begin position="194"/>
        <end position="211"/>
    </location>
</feature>
<feature type="transmembrane region" description="Helical" evidence="1">
    <location>
        <begin position="120"/>
        <end position="140"/>
    </location>
</feature>
<dbReference type="RefSeq" id="WP_015029693.1">
    <property type="nucleotide sequence ID" value="NC_018748.1"/>
</dbReference>
<keyword evidence="3" id="KW-1185">Reference proteome</keyword>
<gene>
    <name evidence="2" type="ordered locus">Emtol_2864</name>
</gene>
<feature type="transmembrane region" description="Helical" evidence="1">
    <location>
        <begin position="152"/>
        <end position="174"/>
    </location>
</feature>
<dbReference type="Proteomes" id="UP000002875">
    <property type="component" value="Chromosome"/>
</dbReference>
<feature type="transmembrane region" description="Helical" evidence="1">
    <location>
        <begin position="58"/>
        <end position="77"/>
    </location>
</feature>
<keyword evidence="1" id="KW-0472">Membrane</keyword>